<dbReference type="Gene3D" id="3.40.1010.10">
    <property type="entry name" value="Cobalt-precorrin-4 Transmethylase, Domain 1"/>
    <property type="match status" value="1"/>
</dbReference>
<evidence type="ECO:0000256" key="3">
    <source>
        <dbReference type="ARBA" id="ARBA00022573"/>
    </source>
</evidence>
<dbReference type="GO" id="GO:0009236">
    <property type="term" value="P:cobalamin biosynthetic process"/>
    <property type="evidence" value="ECO:0007669"/>
    <property type="project" value="UniProtKB-KW"/>
</dbReference>
<keyword evidence="6" id="KW-0949">S-adenosyl-L-methionine</keyword>
<comment type="pathway">
    <text evidence="1">Cofactor biosynthesis; adenosylcobalamin biosynthesis.</text>
</comment>
<dbReference type="SUPFAM" id="SSF53790">
    <property type="entry name" value="Tetrapyrrole methylase"/>
    <property type="match status" value="1"/>
</dbReference>
<evidence type="ECO:0000256" key="5">
    <source>
        <dbReference type="ARBA" id="ARBA00022679"/>
    </source>
</evidence>
<organism evidence="9 10">
    <name type="scientific">Deinococcus aquiradiocola</name>
    <dbReference type="NCBI Taxonomy" id="393059"/>
    <lineage>
        <taxon>Bacteria</taxon>
        <taxon>Thermotogati</taxon>
        <taxon>Deinococcota</taxon>
        <taxon>Deinococci</taxon>
        <taxon>Deinococcales</taxon>
        <taxon>Deinococcaceae</taxon>
        <taxon>Deinococcus</taxon>
    </lineage>
</organism>
<keyword evidence="5 7" id="KW-0808">Transferase</keyword>
<protein>
    <submittedName>
        <fullName evidence="9">Precorrin-4 C(11)-methyltransferase</fullName>
    </submittedName>
</protein>
<dbReference type="Proteomes" id="UP000635726">
    <property type="component" value="Unassembled WGS sequence"/>
</dbReference>
<evidence type="ECO:0000256" key="6">
    <source>
        <dbReference type="ARBA" id="ARBA00022691"/>
    </source>
</evidence>
<reference evidence="9" key="2">
    <citation type="submission" date="2020-09" db="EMBL/GenBank/DDBJ databases">
        <authorList>
            <person name="Sun Q."/>
            <person name="Ohkuma M."/>
        </authorList>
    </citation>
    <scope>NUCLEOTIDE SEQUENCE</scope>
    <source>
        <strain evidence="9">JCM 14371</strain>
    </source>
</reference>
<dbReference type="Pfam" id="PF00590">
    <property type="entry name" value="TP_methylase"/>
    <property type="match status" value="1"/>
</dbReference>
<dbReference type="RefSeq" id="WP_229670806.1">
    <property type="nucleotide sequence ID" value="NZ_BMOE01000003.1"/>
</dbReference>
<evidence type="ECO:0000313" key="9">
    <source>
        <dbReference type="EMBL" id="GGJ68635.1"/>
    </source>
</evidence>
<dbReference type="GO" id="GO:0032259">
    <property type="term" value="P:methylation"/>
    <property type="evidence" value="ECO:0007669"/>
    <property type="project" value="UniProtKB-KW"/>
</dbReference>
<dbReference type="Gene3D" id="3.30.950.10">
    <property type="entry name" value="Methyltransferase, Cobalt-precorrin-4 Transmethylase, Domain 2"/>
    <property type="match status" value="1"/>
</dbReference>
<dbReference type="NCBIfam" id="TIGR01465">
    <property type="entry name" value="cobM_cbiF"/>
    <property type="match status" value="1"/>
</dbReference>
<dbReference type="AlphaFoldDB" id="A0A917UMQ1"/>
<dbReference type="PANTHER" id="PTHR45790:SF4">
    <property type="entry name" value="COBALT-PRECORRIN-4 C(11)-METHYLTRANSFERASE"/>
    <property type="match status" value="1"/>
</dbReference>
<evidence type="ECO:0000256" key="4">
    <source>
        <dbReference type="ARBA" id="ARBA00022603"/>
    </source>
</evidence>
<dbReference type="InterPro" id="IPR050161">
    <property type="entry name" value="Siro_Cobalamin_biosynth"/>
</dbReference>
<proteinExistence type="inferred from homology"/>
<dbReference type="InterPro" id="IPR035996">
    <property type="entry name" value="4pyrrol_Methylase_sf"/>
</dbReference>
<evidence type="ECO:0000256" key="7">
    <source>
        <dbReference type="RuleBase" id="RU003960"/>
    </source>
</evidence>
<dbReference type="InterPro" id="IPR006362">
    <property type="entry name" value="Cbl_synth_CobM/CibF"/>
</dbReference>
<evidence type="ECO:0000256" key="1">
    <source>
        <dbReference type="ARBA" id="ARBA00004953"/>
    </source>
</evidence>
<accession>A0A917UMQ1</accession>
<keyword evidence="3" id="KW-0169">Cobalamin biosynthesis</keyword>
<dbReference type="InterPro" id="IPR014776">
    <property type="entry name" value="4pyrrole_Mease_sub2"/>
</dbReference>
<dbReference type="PANTHER" id="PTHR45790">
    <property type="entry name" value="SIROHEME SYNTHASE-RELATED"/>
    <property type="match status" value="1"/>
</dbReference>
<evidence type="ECO:0000313" key="10">
    <source>
        <dbReference type="Proteomes" id="UP000635726"/>
    </source>
</evidence>
<dbReference type="GO" id="GO:0046026">
    <property type="term" value="F:precorrin-4 C11-methyltransferase activity"/>
    <property type="evidence" value="ECO:0007669"/>
    <property type="project" value="InterPro"/>
</dbReference>
<reference evidence="9" key="1">
    <citation type="journal article" date="2014" name="Int. J. Syst. Evol. Microbiol.">
        <title>Complete genome sequence of Corynebacterium casei LMG S-19264T (=DSM 44701T), isolated from a smear-ripened cheese.</title>
        <authorList>
            <consortium name="US DOE Joint Genome Institute (JGI-PGF)"/>
            <person name="Walter F."/>
            <person name="Albersmeier A."/>
            <person name="Kalinowski J."/>
            <person name="Ruckert C."/>
        </authorList>
    </citation>
    <scope>NUCLEOTIDE SEQUENCE</scope>
    <source>
        <strain evidence="9">JCM 14371</strain>
    </source>
</reference>
<dbReference type="PROSITE" id="PS00840">
    <property type="entry name" value="SUMT_2"/>
    <property type="match status" value="1"/>
</dbReference>
<evidence type="ECO:0000259" key="8">
    <source>
        <dbReference type="Pfam" id="PF00590"/>
    </source>
</evidence>
<keyword evidence="4 7" id="KW-0489">Methyltransferase</keyword>
<name>A0A917UMQ1_9DEIO</name>
<dbReference type="InterPro" id="IPR014777">
    <property type="entry name" value="4pyrrole_Mease_sub1"/>
</dbReference>
<dbReference type="CDD" id="cd11641">
    <property type="entry name" value="Precorrin-4_C11-MT"/>
    <property type="match status" value="1"/>
</dbReference>
<evidence type="ECO:0000256" key="2">
    <source>
        <dbReference type="ARBA" id="ARBA00005879"/>
    </source>
</evidence>
<keyword evidence="10" id="KW-1185">Reference proteome</keyword>
<comment type="similarity">
    <text evidence="2 7">Belongs to the precorrin methyltransferase family.</text>
</comment>
<comment type="caution">
    <text evidence="9">The sequence shown here is derived from an EMBL/GenBank/DDBJ whole genome shotgun (WGS) entry which is preliminary data.</text>
</comment>
<sequence>MWFIGAGPGAPDLITLRGARALQTADVVLYAGSLVPEAVLEHCRPGVQTVNTAALDLNAQRDWYARALRHGWSVARLHSGDPAIYGATAEQMDLLRTLDLPFEVIPGVSSFTACAAALNAELTRPDVSQTIIITRGSGRASPVPEREALGLLAAHRATMCVFLSGRQLETVVQELLAHYPPETPAALVQRVSQPEERQHRATLGTLLDGLTLSEWALTTMVLVGGALGEDLSVTSRLYDPQYAHRFRRASDPETDAGSAP</sequence>
<dbReference type="EMBL" id="BMOE01000003">
    <property type="protein sequence ID" value="GGJ68635.1"/>
    <property type="molecule type" value="Genomic_DNA"/>
</dbReference>
<dbReference type="PROSITE" id="PS00839">
    <property type="entry name" value="SUMT_1"/>
    <property type="match status" value="1"/>
</dbReference>
<dbReference type="InterPro" id="IPR000878">
    <property type="entry name" value="4pyrrol_Mease"/>
</dbReference>
<dbReference type="InterPro" id="IPR003043">
    <property type="entry name" value="Uropor_MeTrfase_CS"/>
</dbReference>
<gene>
    <name evidence="9" type="primary">cobM</name>
    <name evidence="9" type="ORF">GCM10008939_11380</name>
</gene>
<feature type="domain" description="Tetrapyrrole methylase" evidence="8">
    <location>
        <begin position="2"/>
        <end position="206"/>
    </location>
</feature>